<dbReference type="EMBL" id="AP024233">
    <property type="protein sequence ID" value="BCO09498.1"/>
    <property type="molecule type" value="Genomic_DNA"/>
</dbReference>
<evidence type="ECO:0000313" key="5">
    <source>
        <dbReference type="EMBL" id="BCO07687.1"/>
    </source>
</evidence>
<dbReference type="SMART" id="SM00382">
    <property type="entry name" value="AAA"/>
    <property type="match status" value="1"/>
</dbReference>
<dbReference type="EMBL" id="AP024233">
    <property type="protein sequence ID" value="BCO08274.1"/>
    <property type="molecule type" value="Genomic_DNA"/>
</dbReference>
<evidence type="ECO:0000256" key="1">
    <source>
        <dbReference type="ARBA" id="ARBA00008059"/>
    </source>
</evidence>
<dbReference type="KEGG" id="ddu:GF1_00630"/>
<dbReference type="AlphaFoldDB" id="A0A915U4I0"/>
<reference evidence="5" key="1">
    <citation type="submission" date="2020-12" db="EMBL/GenBank/DDBJ databases">
        <title>Desulfobium dissulfuricans gen. nov., sp. nov., a novel mesophilic, sulfate-reducing bacterium isolated from a deep-sea hydrothermal vent.</title>
        <authorList>
            <person name="Hashimoto Y."/>
            <person name="Tame A."/>
            <person name="Sawayama S."/>
            <person name="Miyazaki J."/>
            <person name="Takai K."/>
            <person name="Nakagawa S."/>
        </authorList>
    </citation>
    <scope>NUCLEOTIDE SEQUENCE</scope>
    <source>
        <strain evidence="5">GF1</strain>
    </source>
</reference>
<dbReference type="SUPFAM" id="SSF52540">
    <property type="entry name" value="P-loop containing nucleoside triphosphate hydrolases"/>
    <property type="match status" value="1"/>
</dbReference>
<dbReference type="KEGG" id="ddu:GF1_12540"/>
<dbReference type="EMBL" id="AP024233">
    <property type="protein sequence ID" value="BCO08878.1"/>
    <property type="molecule type" value="Genomic_DNA"/>
</dbReference>
<dbReference type="PANTHER" id="PTHR30050">
    <property type="entry name" value="CHROMOSOMAL REPLICATION INITIATOR PROTEIN DNAA"/>
    <property type="match status" value="1"/>
</dbReference>
<evidence type="ECO:0000256" key="2">
    <source>
        <dbReference type="ARBA" id="ARBA00022741"/>
    </source>
</evidence>
<dbReference type="KEGG" id="ddu:GF1_30120"/>
<evidence type="ECO:0000259" key="4">
    <source>
        <dbReference type="SMART" id="SM00382"/>
    </source>
</evidence>
<keyword evidence="3 5" id="KW-0067">ATP-binding</keyword>
<dbReference type="GO" id="GO:0005524">
    <property type="term" value="F:ATP binding"/>
    <property type="evidence" value="ECO:0007669"/>
    <property type="project" value="UniProtKB-KW"/>
</dbReference>
<dbReference type="PIRSF" id="PIRSF003073">
    <property type="entry name" value="DNAC_TnpB_IstB"/>
    <property type="match status" value="1"/>
</dbReference>
<dbReference type="Proteomes" id="UP001063350">
    <property type="component" value="Chromosome"/>
</dbReference>
<evidence type="ECO:0000313" key="7">
    <source>
        <dbReference type="EMBL" id="BCO08878.1"/>
    </source>
</evidence>
<dbReference type="InterPro" id="IPR003593">
    <property type="entry name" value="AAA+_ATPase"/>
</dbReference>
<feature type="domain" description="AAA+ ATPase" evidence="4">
    <location>
        <begin position="99"/>
        <end position="231"/>
    </location>
</feature>
<dbReference type="KEGG" id="ddu:GF1_06500"/>
<organism evidence="5 10">
    <name type="scientific">Desulfolithobacter dissulfuricans</name>
    <dbReference type="NCBI Taxonomy" id="2795293"/>
    <lineage>
        <taxon>Bacteria</taxon>
        <taxon>Pseudomonadati</taxon>
        <taxon>Thermodesulfobacteriota</taxon>
        <taxon>Desulfobulbia</taxon>
        <taxon>Desulfobulbales</taxon>
        <taxon>Desulfobulbaceae</taxon>
        <taxon>Desulfolithobacter</taxon>
    </lineage>
</organism>
<sequence length="246" mass="27899">MPSIETTVAKFRGLRCTSIAAGLPDLLAAAETNEVSYLEFADMLVEHERRQRNHKRILRNRKAAGFPTIKRLEEFDYRYQTTITKRQVNALLDFSFIDNRENLIFIGPPGVGKTHLAIGIGHKAVEAGYKVLFTRAAELVESLDLALAKGELKARITALAKNDLLIIDELGYLPMNKTALYNLFQLVNSLYEYRSIVVTTNKEFTAWGDFFHDDNVAVPIIDRLVHHSRVFMLGGESYRLRQKLTG</sequence>
<dbReference type="GO" id="GO:0006260">
    <property type="term" value="P:DNA replication"/>
    <property type="evidence" value="ECO:0007669"/>
    <property type="project" value="TreeGrafter"/>
</dbReference>
<dbReference type="InterPro" id="IPR002611">
    <property type="entry name" value="IstB_ATP-bd"/>
</dbReference>
<dbReference type="EMBL" id="AP024233">
    <property type="protein sequence ID" value="BCO07687.1"/>
    <property type="molecule type" value="Genomic_DNA"/>
</dbReference>
<evidence type="ECO:0000256" key="3">
    <source>
        <dbReference type="ARBA" id="ARBA00022840"/>
    </source>
</evidence>
<dbReference type="Gene3D" id="3.40.50.300">
    <property type="entry name" value="P-loop containing nucleotide triphosphate hydrolases"/>
    <property type="match status" value="1"/>
</dbReference>
<name>A0A915U4I0_9BACT</name>
<evidence type="ECO:0000313" key="6">
    <source>
        <dbReference type="EMBL" id="BCO08274.1"/>
    </source>
</evidence>
<dbReference type="CDD" id="cd00009">
    <property type="entry name" value="AAA"/>
    <property type="match status" value="1"/>
</dbReference>
<protein>
    <submittedName>
        <fullName evidence="5">ATP-binding protein</fullName>
    </submittedName>
</protein>
<dbReference type="PANTHER" id="PTHR30050:SF4">
    <property type="entry name" value="ATP-BINDING PROTEIN RV3427C IN INSERTION SEQUENCE-RELATED"/>
    <property type="match status" value="1"/>
</dbReference>
<dbReference type="EMBL" id="AP024233">
    <property type="protein sequence ID" value="BCO10636.1"/>
    <property type="molecule type" value="Genomic_DNA"/>
</dbReference>
<accession>A0A915U4I0</accession>
<evidence type="ECO:0000313" key="8">
    <source>
        <dbReference type="EMBL" id="BCO09498.1"/>
    </source>
</evidence>
<comment type="similarity">
    <text evidence="1">Belongs to the IS21/IS1162 putative ATP-binding protein family.</text>
</comment>
<evidence type="ECO:0000313" key="9">
    <source>
        <dbReference type="EMBL" id="BCO10636.1"/>
    </source>
</evidence>
<keyword evidence="10" id="KW-1185">Reference proteome</keyword>
<dbReference type="InterPro" id="IPR027417">
    <property type="entry name" value="P-loop_NTPase"/>
</dbReference>
<dbReference type="InterPro" id="IPR028350">
    <property type="entry name" value="DNAC/IstB-like"/>
</dbReference>
<evidence type="ECO:0000313" key="10">
    <source>
        <dbReference type="Proteomes" id="UP001063350"/>
    </source>
</evidence>
<dbReference type="Pfam" id="PF01695">
    <property type="entry name" value="IstB_IS21"/>
    <property type="match status" value="1"/>
</dbReference>
<dbReference type="InterPro" id="IPR047661">
    <property type="entry name" value="IstB"/>
</dbReference>
<keyword evidence="2" id="KW-0547">Nucleotide-binding</keyword>
<gene>
    <name evidence="5" type="ORF">GF1_00630</name>
    <name evidence="6" type="ORF">GF1_06500</name>
    <name evidence="7" type="ORF">GF1_12540</name>
    <name evidence="8" type="ORF">GF1_18740</name>
    <name evidence="9" type="ORF">GF1_30120</name>
</gene>
<dbReference type="RefSeq" id="WP_267926245.1">
    <property type="nucleotide sequence ID" value="NZ_AP024233.1"/>
</dbReference>
<dbReference type="KEGG" id="ddu:GF1_18740"/>
<dbReference type="NCBIfam" id="NF038214">
    <property type="entry name" value="IS21_help_AAA"/>
    <property type="match status" value="1"/>
</dbReference>
<proteinExistence type="inferred from homology"/>